<dbReference type="PANTHER" id="PTHR46010:SF1">
    <property type="entry name" value="PROTEIN IWS1 HOMOLOG"/>
    <property type="match status" value="1"/>
</dbReference>
<keyword evidence="7" id="KW-1185">Reference proteome</keyword>
<dbReference type="GO" id="GO:0005634">
    <property type="term" value="C:nucleus"/>
    <property type="evidence" value="ECO:0007669"/>
    <property type="project" value="UniProtKB-SubCell"/>
</dbReference>
<dbReference type="Gene3D" id="1.20.930.10">
    <property type="entry name" value="Conserved domain common to transcription factors TFIIS, elongin A, CRSP70"/>
    <property type="match status" value="1"/>
</dbReference>
<evidence type="ECO:0000256" key="4">
    <source>
        <dbReference type="SAM" id="MobiDB-lite"/>
    </source>
</evidence>
<reference evidence="6 7" key="1">
    <citation type="journal article" date="2011" name="J. Gen. Appl. Microbiol.">
        <title>Draft genome sequencing of the enigmatic yeast Saitoella complicata.</title>
        <authorList>
            <person name="Nishida H."/>
            <person name="Hamamoto M."/>
            <person name="Sugiyama J."/>
        </authorList>
    </citation>
    <scope>NUCLEOTIDE SEQUENCE [LARGE SCALE GENOMIC DNA]</scope>
    <source>
        <strain evidence="6 7">NRRL Y-17804</strain>
    </source>
</reference>
<organism evidence="6 7">
    <name type="scientific">Saitoella complicata (strain BCRC 22490 / CBS 7301 / JCM 7358 / NBRC 10748 / NRRL Y-17804)</name>
    <dbReference type="NCBI Taxonomy" id="698492"/>
    <lineage>
        <taxon>Eukaryota</taxon>
        <taxon>Fungi</taxon>
        <taxon>Dikarya</taxon>
        <taxon>Ascomycota</taxon>
        <taxon>Taphrinomycotina</taxon>
        <taxon>Taphrinomycotina incertae sedis</taxon>
        <taxon>Saitoella</taxon>
    </lineage>
</organism>
<dbReference type="SUPFAM" id="SSF47676">
    <property type="entry name" value="Conserved domain common to transcription factors TFIIS, elongin A, CRSP70"/>
    <property type="match status" value="1"/>
</dbReference>
<evidence type="ECO:0000313" key="7">
    <source>
        <dbReference type="Proteomes" id="UP000033140"/>
    </source>
</evidence>
<dbReference type="Proteomes" id="UP000033140">
    <property type="component" value="Unassembled WGS sequence"/>
</dbReference>
<protein>
    <recommendedName>
        <fullName evidence="5">TFIIS N-terminal domain-containing protein</fullName>
    </recommendedName>
</protein>
<evidence type="ECO:0000256" key="3">
    <source>
        <dbReference type="PROSITE-ProRule" id="PRU00649"/>
    </source>
</evidence>
<name>A0A0E9NA85_SAICN</name>
<dbReference type="Pfam" id="PF08711">
    <property type="entry name" value="Med26"/>
    <property type="match status" value="1"/>
</dbReference>
<dbReference type="InterPro" id="IPR051037">
    <property type="entry name" value="RNAPII_TF_IWS1"/>
</dbReference>
<evidence type="ECO:0000256" key="2">
    <source>
        <dbReference type="ARBA" id="ARBA00037992"/>
    </source>
</evidence>
<evidence type="ECO:0000313" key="6">
    <source>
        <dbReference type="EMBL" id="GAO46315.1"/>
    </source>
</evidence>
<feature type="compositionally biased region" description="Low complexity" evidence="4">
    <location>
        <begin position="529"/>
        <end position="540"/>
    </location>
</feature>
<dbReference type="STRING" id="698492.A0A0E9NA85"/>
<reference evidence="6 7" key="3">
    <citation type="journal article" date="2015" name="Genome Announc.">
        <title>Draft Genome Sequence of the Archiascomycetous Yeast Saitoella complicata.</title>
        <authorList>
            <person name="Yamauchi K."/>
            <person name="Kondo S."/>
            <person name="Hamamoto M."/>
            <person name="Takahashi Y."/>
            <person name="Ogura Y."/>
            <person name="Hayashi T."/>
            <person name="Nishida H."/>
        </authorList>
    </citation>
    <scope>NUCLEOTIDE SEQUENCE [LARGE SCALE GENOMIC DNA]</scope>
    <source>
        <strain evidence="6 7">NRRL Y-17804</strain>
    </source>
</reference>
<comment type="similarity">
    <text evidence="2">Belongs to the IWS1 family.</text>
</comment>
<keyword evidence="3" id="KW-0539">Nucleus</keyword>
<dbReference type="InterPro" id="IPR035441">
    <property type="entry name" value="TFIIS/LEDGF_dom_sf"/>
</dbReference>
<evidence type="ECO:0000256" key="1">
    <source>
        <dbReference type="ARBA" id="ARBA00037349"/>
    </source>
</evidence>
<proteinExistence type="inferred from homology"/>
<gene>
    <name evidence="6" type="ORF">G7K_0547-t1</name>
</gene>
<accession>A0A0E9NA85</accession>
<feature type="domain" description="TFIIS N-terminal" evidence="5">
    <location>
        <begin position="377"/>
        <end position="454"/>
    </location>
</feature>
<dbReference type="AlphaFoldDB" id="A0A0E9NA85"/>
<sequence>MLSGMEVIHGRINSPVFSHSHPPQKTSQPMQNPPDIVTLQFSQRNHISDLSLDLLNQSLDLTLSATLPLGHLQHHLSTALGRDALLLLEDTADSACAIRRISNQIKRECLPGAARGKLRERKREGDVPDGRVAVVGHNGAPGSRHFEVCVWFESLGILQIINTQNSHKHSPNQAGLGCFLAMDDLEDNLPISALSDIDDDSDLSDVDEAQFADIDVNQIGEQPVEEEEEEIVKLPSFKRRRTAAEGEKAEKKGKVRPVKRLRERAEAGTIEDDEVEEERRPTDPAMARKWDLDRQLDMALKPQKKRRVARGEEDLEAKADEEIVDLRVRMENAAREDFEANYNKLPSTSKLKLLPEVENMLNKNWLNDAVLDNNLLGAMKAWLEPLPDKSLPAYNIQKVIFTALQKLPIQTEHLRESGIGKIVYFYQLCKHAEPSIRRAAQKLVADWTRPIIKRSNKYRDQEVESVDYVASQGTQRQRVQYQDDSGSQKTRVPTRDMKIYTVAPRSMVRDNQDAHAAAKQAGNEKFRKMMQAMAAKKAKR</sequence>
<dbReference type="PANTHER" id="PTHR46010">
    <property type="entry name" value="PROTEIN IWS1 HOMOLOG"/>
    <property type="match status" value="1"/>
</dbReference>
<dbReference type="InterPro" id="IPR017923">
    <property type="entry name" value="TFIIS_N"/>
</dbReference>
<dbReference type="PROSITE" id="PS51319">
    <property type="entry name" value="TFIIS_N"/>
    <property type="match status" value="1"/>
</dbReference>
<feature type="region of interest" description="Disordered" evidence="4">
    <location>
        <begin position="510"/>
        <end position="540"/>
    </location>
</feature>
<reference evidence="6 7" key="2">
    <citation type="journal article" date="2014" name="J. Gen. Appl. Microbiol.">
        <title>The early diverging ascomycetous budding yeast Saitoella complicata has three histone deacetylases belonging to the Clr6, Hos2, and Rpd3 lineages.</title>
        <authorList>
            <person name="Nishida H."/>
            <person name="Matsumoto T."/>
            <person name="Kondo S."/>
            <person name="Hamamoto M."/>
            <person name="Yoshikawa H."/>
        </authorList>
    </citation>
    <scope>NUCLEOTIDE SEQUENCE [LARGE SCALE GENOMIC DNA]</scope>
    <source>
        <strain evidence="6 7">NRRL Y-17804</strain>
    </source>
</reference>
<dbReference type="EMBL" id="BACD03000003">
    <property type="protein sequence ID" value="GAO46315.1"/>
    <property type="molecule type" value="Genomic_DNA"/>
</dbReference>
<dbReference type="OMA" id="MQVEQVM"/>
<evidence type="ECO:0000259" key="5">
    <source>
        <dbReference type="PROSITE" id="PS51319"/>
    </source>
</evidence>
<comment type="function">
    <text evidence="1">Transcription factor involved in RNA polymerase II transcription regulation. May function in both SPT15/TBP post-recruitment and recruitment steps of transcription.</text>
</comment>
<dbReference type="GO" id="GO:0016973">
    <property type="term" value="P:poly(A)+ mRNA export from nucleus"/>
    <property type="evidence" value="ECO:0007669"/>
    <property type="project" value="TreeGrafter"/>
</dbReference>
<feature type="region of interest" description="Disordered" evidence="4">
    <location>
        <begin position="264"/>
        <end position="284"/>
    </location>
</feature>
<comment type="caution">
    <text evidence="6">The sequence shown here is derived from an EMBL/GenBank/DDBJ whole genome shotgun (WGS) entry which is preliminary data.</text>
</comment>
<comment type="subcellular location">
    <subcellularLocation>
        <location evidence="3">Nucleus</location>
    </subcellularLocation>
</comment>